<evidence type="ECO:0000256" key="1">
    <source>
        <dbReference type="SAM" id="SignalP"/>
    </source>
</evidence>
<accession>A0A142C1P6</accession>
<organism evidence="2">
    <name type="scientific">Conus betulinus</name>
    <name type="common">Beech cone</name>
    <dbReference type="NCBI Taxonomy" id="89764"/>
    <lineage>
        <taxon>Eukaryota</taxon>
        <taxon>Metazoa</taxon>
        <taxon>Spiralia</taxon>
        <taxon>Lophotrochozoa</taxon>
        <taxon>Mollusca</taxon>
        <taxon>Gastropoda</taxon>
        <taxon>Caenogastropoda</taxon>
        <taxon>Neogastropoda</taxon>
        <taxon>Conoidea</taxon>
        <taxon>Conidae</taxon>
        <taxon>Conus</taxon>
        <taxon>Dendroconus</taxon>
    </lineage>
</organism>
<feature type="signal peptide" evidence="1">
    <location>
        <begin position="1"/>
        <end position="20"/>
    </location>
</feature>
<dbReference type="AlphaFoldDB" id="A0A142C1P6"/>
<sequence>MMSKMGVTFVLLLLFTLASSQQDGDAQARKTHLKSDFYRTLAMSTRACTGTCGQGVGCRGTCNCQGNAQCWCGTNGHFQTGCSCTCAG</sequence>
<keyword evidence="1" id="KW-0732">Signal</keyword>
<reference evidence="2" key="1">
    <citation type="submission" date="2015-12" db="EMBL/GenBank/DDBJ databases">
        <title>High throughput identification of novel conotoxins from the Chinese tubular cone snail Conus betulinus by multitranscriptome sequencing.</title>
        <authorList>
            <person name="Ruan Z."/>
            <person name="Peng C."/>
            <person name="Shi Q."/>
            <person name="Yao G."/>
            <person name="Gao B.-M."/>
        </authorList>
    </citation>
    <scope>NUCLEOTIDE SEQUENCE</scope>
</reference>
<feature type="chain" id="PRO_5007493564" evidence="1">
    <location>
        <begin position="21"/>
        <end position="88"/>
    </location>
</feature>
<proteinExistence type="evidence at transcript level"/>
<evidence type="ECO:0000313" key="2">
    <source>
        <dbReference type="EMBL" id="AMP44747.1"/>
    </source>
</evidence>
<name>A0A142C1P6_CONBE</name>
<protein>
    <submittedName>
        <fullName evidence="2">Conotoxin</fullName>
    </submittedName>
</protein>
<dbReference type="EMBL" id="KU563999">
    <property type="protein sequence ID" value="AMP44747.1"/>
    <property type="molecule type" value="mRNA"/>
</dbReference>